<name>A0A5B7IWU9_PORTR</name>
<evidence type="ECO:0000313" key="1">
    <source>
        <dbReference type="EMBL" id="MPC90051.1"/>
    </source>
</evidence>
<dbReference type="Proteomes" id="UP000324222">
    <property type="component" value="Unassembled WGS sequence"/>
</dbReference>
<evidence type="ECO:0000313" key="2">
    <source>
        <dbReference type="Proteomes" id="UP000324222"/>
    </source>
</evidence>
<comment type="caution">
    <text evidence="1">The sequence shown here is derived from an EMBL/GenBank/DDBJ whole genome shotgun (WGS) entry which is preliminary data.</text>
</comment>
<dbReference type="AlphaFoldDB" id="A0A5B7IWU9"/>
<reference evidence="1 2" key="1">
    <citation type="submission" date="2019-05" db="EMBL/GenBank/DDBJ databases">
        <title>Another draft genome of Portunus trituberculatus and its Hox gene families provides insights of decapod evolution.</title>
        <authorList>
            <person name="Jeong J.-H."/>
            <person name="Song I."/>
            <person name="Kim S."/>
            <person name="Choi T."/>
            <person name="Kim D."/>
            <person name="Ryu S."/>
            <person name="Kim W."/>
        </authorList>
    </citation>
    <scope>NUCLEOTIDE SEQUENCE [LARGE SCALE GENOMIC DNA]</scope>
    <source>
        <tissue evidence="1">Muscle</tissue>
    </source>
</reference>
<dbReference type="PANTHER" id="PTHR35385">
    <property type="entry name" value="PROTEIN B, PUTATIVE-RELATED-RELATED"/>
    <property type="match status" value="1"/>
</dbReference>
<dbReference type="EMBL" id="VSRR010083051">
    <property type="protein sequence ID" value="MPC90051.1"/>
    <property type="molecule type" value="Genomic_DNA"/>
</dbReference>
<gene>
    <name evidence="1" type="ORF">E2C01_085018</name>
</gene>
<organism evidence="1 2">
    <name type="scientific">Portunus trituberculatus</name>
    <name type="common">Swimming crab</name>
    <name type="synonym">Neptunus trituberculatus</name>
    <dbReference type="NCBI Taxonomy" id="210409"/>
    <lineage>
        <taxon>Eukaryota</taxon>
        <taxon>Metazoa</taxon>
        <taxon>Ecdysozoa</taxon>
        <taxon>Arthropoda</taxon>
        <taxon>Crustacea</taxon>
        <taxon>Multicrustacea</taxon>
        <taxon>Malacostraca</taxon>
        <taxon>Eumalacostraca</taxon>
        <taxon>Eucarida</taxon>
        <taxon>Decapoda</taxon>
        <taxon>Pleocyemata</taxon>
        <taxon>Brachyura</taxon>
        <taxon>Eubrachyura</taxon>
        <taxon>Portunoidea</taxon>
        <taxon>Portunidae</taxon>
        <taxon>Portuninae</taxon>
        <taxon>Portunus</taxon>
    </lineage>
</organism>
<accession>A0A5B7IWU9</accession>
<protein>
    <submittedName>
        <fullName evidence="1">Uncharacterized protein</fullName>
    </submittedName>
</protein>
<keyword evidence="2" id="KW-1185">Reference proteome</keyword>
<dbReference type="PANTHER" id="PTHR35385:SF2">
    <property type="entry name" value="PROTEIN B, PUTATIVE-RELATED"/>
    <property type="match status" value="1"/>
</dbReference>
<proteinExistence type="predicted"/>
<sequence>MANGGRNLENGRDHYFLYPSLDIHPCHTYLTQRLTRDPQPYFDDCLVPLTVRHLLVECPSLIVLRHRYLYRFRGFGMIKEGLGGWAFYGREEPQSFMTDNCHAKRKGLAKTWPTSRRFLCTFNILQQIWRWLLDSKHGIQKHNRQELMATAKSLVYAKSRHEFLQLPI</sequence>